<dbReference type="EMBL" id="AACS02000002">
    <property type="protein sequence ID" value="EAU88934.1"/>
    <property type="molecule type" value="Genomic_DNA"/>
</dbReference>
<name>A8NDZ4_COPC7</name>
<dbReference type="RefSeq" id="XP_001832904.1">
    <property type="nucleotide sequence ID" value="XM_001832852.1"/>
</dbReference>
<protein>
    <submittedName>
        <fullName evidence="1">Uncharacterized protein</fullName>
    </submittedName>
</protein>
<dbReference type="AlphaFoldDB" id="A8NDZ4"/>
<dbReference type="GeneID" id="6009395"/>
<organism evidence="1 2">
    <name type="scientific">Coprinopsis cinerea (strain Okayama-7 / 130 / ATCC MYA-4618 / FGSC 9003)</name>
    <name type="common">Inky cap fungus</name>
    <name type="synonym">Hormographiella aspergillata</name>
    <dbReference type="NCBI Taxonomy" id="240176"/>
    <lineage>
        <taxon>Eukaryota</taxon>
        <taxon>Fungi</taxon>
        <taxon>Dikarya</taxon>
        <taxon>Basidiomycota</taxon>
        <taxon>Agaricomycotina</taxon>
        <taxon>Agaricomycetes</taxon>
        <taxon>Agaricomycetidae</taxon>
        <taxon>Agaricales</taxon>
        <taxon>Agaricineae</taxon>
        <taxon>Psathyrellaceae</taxon>
        <taxon>Coprinopsis</taxon>
    </lineage>
</organism>
<evidence type="ECO:0000313" key="2">
    <source>
        <dbReference type="Proteomes" id="UP000001861"/>
    </source>
</evidence>
<dbReference type="KEGG" id="cci:CC1G_10580"/>
<evidence type="ECO:0000313" key="1">
    <source>
        <dbReference type="EMBL" id="EAU88934.1"/>
    </source>
</evidence>
<proteinExistence type="predicted"/>
<dbReference type="VEuPathDB" id="FungiDB:CC1G_10580"/>
<keyword evidence="2" id="KW-1185">Reference proteome</keyword>
<sequence>MKASEIGENVARMVKIMTGMQSPLLEEDVTDETQAWDDLRLNAEAGPSQRAVLSQIKDALQASKYKGYEAQRHGIEEIWG</sequence>
<reference evidence="1 2" key="1">
    <citation type="journal article" date="2010" name="Proc. Natl. Acad. Sci. U.S.A.">
        <title>Insights into evolution of multicellular fungi from the assembled chromosomes of the mushroom Coprinopsis cinerea (Coprinus cinereus).</title>
        <authorList>
            <person name="Stajich J.E."/>
            <person name="Wilke S.K."/>
            <person name="Ahren D."/>
            <person name="Au C.H."/>
            <person name="Birren B.W."/>
            <person name="Borodovsky M."/>
            <person name="Burns C."/>
            <person name="Canback B."/>
            <person name="Casselton L.A."/>
            <person name="Cheng C.K."/>
            <person name="Deng J."/>
            <person name="Dietrich F.S."/>
            <person name="Fargo D.C."/>
            <person name="Farman M.L."/>
            <person name="Gathman A.C."/>
            <person name="Goldberg J."/>
            <person name="Guigo R."/>
            <person name="Hoegger P.J."/>
            <person name="Hooker J.B."/>
            <person name="Huggins A."/>
            <person name="James T.Y."/>
            <person name="Kamada T."/>
            <person name="Kilaru S."/>
            <person name="Kodira C."/>
            <person name="Kues U."/>
            <person name="Kupfer D."/>
            <person name="Kwan H.S."/>
            <person name="Lomsadze A."/>
            <person name="Li W."/>
            <person name="Lilly W.W."/>
            <person name="Ma L.J."/>
            <person name="Mackey A.J."/>
            <person name="Manning G."/>
            <person name="Martin F."/>
            <person name="Muraguchi H."/>
            <person name="Natvig D.O."/>
            <person name="Palmerini H."/>
            <person name="Ramesh M.A."/>
            <person name="Rehmeyer C.J."/>
            <person name="Roe B.A."/>
            <person name="Shenoy N."/>
            <person name="Stanke M."/>
            <person name="Ter-Hovhannisyan V."/>
            <person name="Tunlid A."/>
            <person name="Velagapudi R."/>
            <person name="Vision T.J."/>
            <person name="Zeng Q."/>
            <person name="Zolan M.E."/>
            <person name="Pukkila P.J."/>
        </authorList>
    </citation>
    <scope>NUCLEOTIDE SEQUENCE [LARGE SCALE GENOMIC DNA]</scope>
    <source>
        <strain evidence="2">Okayama-7 / 130 / ATCC MYA-4618 / FGSC 9003</strain>
    </source>
</reference>
<gene>
    <name evidence="1" type="ORF">CC1G_10580</name>
</gene>
<accession>A8NDZ4</accession>
<comment type="caution">
    <text evidence="1">The sequence shown here is derived from an EMBL/GenBank/DDBJ whole genome shotgun (WGS) entry which is preliminary data.</text>
</comment>
<dbReference type="Proteomes" id="UP000001861">
    <property type="component" value="Unassembled WGS sequence"/>
</dbReference>
<dbReference type="InParanoid" id="A8NDZ4"/>